<dbReference type="PANTHER" id="PTHR46652:SF3">
    <property type="entry name" value="LEUCINE-RICH REPEAT-CONTAINING PROTEIN 9"/>
    <property type="match status" value="1"/>
</dbReference>
<feature type="compositionally biased region" description="Basic and acidic residues" evidence="5">
    <location>
        <begin position="82"/>
        <end position="93"/>
    </location>
</feature>
<accession>R3WDE7</accession>
<keyword evidence="10" id="KW-1185">Reference proteome</keyword>
<keyword evidence="3" id="KW-0732">Signal</keyword>
<evidence type="ECO:0000256" key="4">
    <source>
        <dbReference type="ARBA" id="ARBA00022737"/>
    </source>
</evidence>
<dbReference type="SMART" id="SM00365">
    <property type="entry name" value="LRR_SD22"/>
    <property type="match status" value="5"/>
</dbReference>
<gene>
    <name evidence="9" type="ORF">UC3_01347</name>
</gene>
<feature type="domain" description="DUF7601" evidence="8">
    <location>
        <begin position="706"/>
        <end position="810"/>
    </location>
</feature>
<dbReference type="HOGENOM" id="CLU_326997_0_0_9"/>
<dbReference type="InterPro" id="IPR014756">
    <property type="entry name" value="Ig_E-set"/>
</dbReference>
<dbReference type="Gene3D" id="2.60.40.1140">
    <property type="entry name" value="Collagen-binding surface protein Cna, B-type domain"/>
    <property type="match status" value="2"/>
</dbReference>
<dbReference type="PROSITE" id="PS51450">
    <property type="entry name" value="LRR"/>
    <property type="match status" value="3"/>
</dbReference>
<dbReference type="InterPro" id="IPR003591">
    <property type="entry name" value="Leu-rich_rpt_typical-subtyp"/>
</dbReference>
<dbReference type="Pfam" id="PF24547">
    <property type="entry name" value="DUF7601"/>
    <property type="match status" value="2"/>
</dbReference>
<reference evidence="9 10" key="1">
    <citation type="submission" date="2013-02" db="EMBL/GenBank/DDBJ databases">
        <title>The Genome Sequence of Enterococcus phoeniculicola BAA-412.</title>
        <authorList>
            <consortium name="The Broad Institute Genome Sequencing Platform"/>
            <consortium name="The Broad Institute Genome Sequencing Center for Infectious Disease"/>
            <person name="Earl A.M."/>
            <person name="Gilmore M.S."/>
            <person name="Lebreton F."/>
            <person name="Walker B."/>
            <person name="Young S.K."/>
            <person name="Zeng Q."/>
            <person name="Gargeya S."/>
            <person name="Fitzgerald M."/>
            <person name="Haas B."/>
            <person name="Abouelleil A."/>
            <person name="Alvarado L."/>
            <person name="Arachchi H.M."/>
            <person name="Berlin A.M."/>
            <person name="Chapman S.B."/>
            <person name="Dewar J."/>
            <person name="Goldberg J."/>
            <person name="Griggs A."/>
            <person name="Gujja S."/>
            <person name="Hansen M."/>
            <person name="Howarth C."/>
            <person name="Imamovic A."/>
            <person name="Larimer J."/>
            <person name="McCowan C."/>
            <person name="Murphy C."/>
            <person name="Neiman D."/>
            <person name="Pearson M."/>
            <person name="Priest M."/>
            <person name="Roberts A."/>
            <person name="Saif S."/>
            <person name="Shea T."/>
            <person name="Sisk P."/>
            <person name="Sykes S."/>
            <person name="Wortman J."/>
            <person name="Nusbaum C."/>
            <person name="Birren B."/>
        </authorList>
    </citation>
    <scope>NUCLEOTIDE SEQUENCE [LARGE SCALE GENOMIC DNA]</scope>
    <source>
        <strain evidence="9 10">ATCC BAA-412</strain>
    </source>
</reference>
<dbReference type="Pfam" id="PF08191">
    <property type="entry name" value="LRR_adjacent"/>
    <property type="match status" value="1"/>
</dbReference>
<dbReference type="PATRIC" id="fig|1158610.3.peg.1327"/>
<sequence length="880" mass="97461">MKKLRIAAVCILLFSLLVHIGIPIRAVAETMAMEELKRDNGDDLVDDETNTTDTLIETDETDQTIDSNQVFSTLDSTTKSIETQEGKREESSPEARAISEGVNVYSTITGSKRIDAIFPDANLAVVVSRTLGYGTNTAQKVTQTTLNTITTLSADSIVVSSIEGIQYLNGATKISFENSLNITDLSPLKGSNLTKLKQLYLKNNKITDITPLATAGLTSLEELYLEDNQITNLTGIENILSLKYLSFQNSGDTGNAITSLAPLSKLVNLQKIWGKSNQVTSLQPLENLSKLTDVFMESNELHSISGMENKLNLVNFSIMYQQVKDLTPIVNSTALVSLYIRENQISSVEPLKNMVKLNTLLMESNHVVDISPLNKLTSLTLFLATNQTYTLPKDEYSTLIPFELNTIVKTRNGAVVNPSVISDGGVYQNSLIQWDLPKGQTEVSYSWYTTSPAPGEFSGKVIQPVEEKETVDFTITNTILNNPNAGETIEYTIKMTSENGAVILPSKNNLVPLPEDSTIGTFSLKNGESITLKGLPKTTYTVFEKIDTTYYRSQYSSVHDTENLTNQPLPSNRTISNRLAATENRLEFLNKYKSKMSISNLFLPSEAMNSAVYDIFFTYPDGSTSENHFTGVTLTEGQPFEEMIEVGTTYQVIQREIVGYEPSVELTEEGKKQPRKFGEIDKSLSASGVIGIEENSLVFKNVKTEQLEITTKDTSKYPNINQTFEYTMKFSKTDQSEGAKYTADKYVGNSVVETYEVTAGQTSLDVHLKDGERLVFPKLPIDSQFSIEQKGVTSYLTTIFDSTNNGIITGGGLSKGRKIEGQMEVYGNQLSFTNHSDYIPPSTGISQSGLASWTIIFMVIACLISYLFQKQIRYLRNKNR</sequence>
<dbReference type="SUPFAM" id="SSF52058">
    <property type="entry name" value="L domain-like"/>
    <property type="match status" value="1"/>
</dbReference>
<protein>
    <submittedName>
        <fullName evidence="9">Uncharacterized protein</fullName>
    </submittedName>
</protein>
<dbReference type="Gene3D" id="2.60.40.1220">
    <property type="match status" value="1"/>
</dbReference>
<evidence type="ECO:0000259" key="7">
    <source>
        <dbReference type="Pfam" id="PF08191"/>
    </source>
</evidence>
<comment type="caution">
    <text evidence="9">The sequence shown here is derived from an EMBL/GenBank/DDBJ whole genome shotgun (WGS) entry which is preliminary data.</text>
</comment>
<feature type="transmembrane region" description="Helical" evidence="6">
    <location>
        <begin position="850"/>
        <end position="868"/>
    </location>
</feature>
<dbReference type="InterPro" id="IPR001611">
    <property type="entry name" value="Leu-rich_rpt"/>
</dbReference>
<evidence type="ECO:0000259" key="8">
    <source>
        <dbReference type="Pfam" id="PF24547"/>
    </source>
</evidence>
<feature type="region of interest" description="Disordered" evidence="5">
    <location>
        <begin position="76"/>
        <end position="95"/>
    </location>
</feature>
<evidence type="ECO:0000256" key="3">
    <source>
        <dbReference type="ARBA" id="ARBA00022729"/>
    </source>
</evidence>
<dbReference type="SMART" id="SM00369">
    <property type="entry name" value="LRR_TYP"/>
    <property type="match status" value="3"/>
</dbReference>
<dbReference type="PANTHER" id="PTHR46652">
    <property type="entry name" value="LEUCINE-RICH REPEAT AND IQ DOMAIN-CONTAINING PROTEIN 1-RELATED"/>
    <property type="match status" value="1"/>
</dbReference>
<keyword evidence="4" id="KW-0677">Repeat</keyword>
<dbReference type="RefSeq" id="WP_010768010.1">
    <property type="nucleotide sequence ID" value="NZ_ASWE01000003.1"/>
</dbReference>
<dbReference type="InterPro" id="IPR055382">
    <property type="entry name" value="DUF7601"/>
</dbReference>
<evidence type="ECO:0000313" key="9">
    <source>
        <dbReference type="EMBL" id="EOL45457.1"/>
    </source>
</evidence>
<evidence type="ECO:0000256" key="5">
    <source>
        <dbReference type="SAM" id="MobiDB-lite"/>
    </source>
</evidence>
<name>R3WDE7_9ENTE</name>
<proteinExistence type="inferred from homology"/>
<dbReference type="EMBL" id="AJAT01000012">
    <property type="protein sequence ID" value="EOL45457.1"/>
    <property type="molecule type" value="Genomic_DNA"/>
</dbReference>
<dbReference type="InterPro" id="IPR012569">
    <property type="entry name" value="Inl_IR"/>
</dbReference>
<dbReference type="Pfam" id="PF13855">
    <property type="entry name" value="LRR_8"/>
    <property type="match status" value="1"/>
</dbReference>
<dbReference type="OrthoDB" id="2339349at2"/>
<evidence type="ECO:0000256" key="2">
    <source>
        <dbReference type="ARBA" id="ARBA00022614"/>
    </source>
</evidence>
<dbReference type="Proteomes" id="UP000013785">
    <property type="component" value="Unassembled WGS sequence"/>
</dbReference>
<dbReference type="Gene3D" id="3.80.10.10">
    <property type="entry name" value="Ribonuclease Inhibitor"/>
    <property type="match status" value="1"/>
</dbReference>
<dbReference type="AlphaFoldDB" id="R3WDE7"/>
<feature type="domain" description="DUF7601" evidence="8">
    <location>
        <begin position="472"/>
        <end position="569"/>
    </location>
</feature>
<dbReference type="InterPro" id="IPR032675">
    <property type="entry name" value="LRR_dom_sf"/>
</dbReference>
<feature type="domain" description="Internalin Ig-like inter-repeat region" evidence="7">
    <location>
        <begin position="413"/>
        <end position="465"/>
    </location>
</feature>
<dbReference type="InterPro" id="IPR050836">
    <property type="entry name" value="SDS22/Internalin_LRR"/>
</dbReference>
<evidence type="ECO:0000256" key="6">
    <source>
        <dbReference type="SAM" id="Phobius"/>
    </source>
</evidence>
<keyword evidence="2" id="KW-0433">Leucine-rich repeat</keyword>
<dbReference type="eggNOG" id="COG4886">
    <property type="taxonomic scope" value="Bacteria"/>
</dbReference>
<dbReference type="STRING" id="154621.RV11_GL000110"/>
<evidence type="ECO:0000313" key="10">
    <source>
        <dbReference type="Proteomes" id="UP000013785"/>
    </source>
</evidence>
<organism evidence="9 10">
    <name type="scientific">Enterococcus phoeniculicola ATCC BAA-412</name>
    <dbReference type="NCBI Taxonomy" id="1158610"/>
    <lineage>
        <taxon>Bacteria</taxon>
        <taxon>Bacillati</taxon>
        <taxon>Bacillota</taxon>
        <taxon>Bacilli</taxon>
        <taxon>Lactobacillales</taxon>
        <taxon>Enterococcaceae</taxon>
        <taxon>Enterococcus</taxon>
    </lineage>
</organism>
<dbReference type="InterPro" id="IPR014755">
    <property type="entry name" value="Cu-Rt/internalin_Ig-like"/>
</dbReference>
<dbReference type="SUPFAM" id="SSF81296">
    <property type="entry name" value="E set domains"/>
    <property type="match status" value="1"/>
</dbReference>
<keyword evidence="6" id="KW-0812">Transmembrane</keyword>
<keyword evidence="6" id="KW-1133">Transmembrane helix</keyword>
<comment type="similarity">
    <text evidence="1">Belongs to the internalin family.</text>
</comment>
<evidence type="ECO:0000256" key="1">
    <source>
        <dbReference type="ARBA" id="ARBA00009432"/>
    </source>
</evidence>
<keyword evidence="6" id="KW-0472">Membrane</keyword>